<comment type="subcellular location">
    <subcellularLocation>
        <location evidence="1">Cytoplasm</location>
    </subcellularLocation>
</comment>
<dbReference type="GO" id="GO:0005737">
    <property type="term" value="C:cytoplasm"/>
    <property type="evidence" value="ECO:0007669"/>
    <property type="project" value="UniProtKB-SubCell"/>
</dbReference>
<evidence type="ECO:0000256" key="2">
    <source>
        <dbReference type="ARBA" id="ARBA00014223"/>
    </source>
</evidence>
<evidence type="ECO:0000256" key="4">
    <source>
        <dbReference type="ARBA" id="ARBA00022614"/>
    </source>
</evidence>
<dbReference type="Pfam" id="PF14580">
    <property type="entry name" value="LRR_9"/>
    <property type="match status" value="1"/>
</dbReference>
<dbReference type="InterPro" id="IPR032675">
    <property type="entry name" value="LRR_dom_sf"/>
</dbReference>
<evidence type="ECO:0000256" key="3">
    <source>
        <dbReference type="ARBA" id="ARBA00022490"/>
    </source>
</evidence>
<keyword evidence="3" id="KW-0963">Cytoplasm</keyword>
<dbReference type="InterPro" id="IPR001611">
    <property type="entry name" value="Leu-rich_rpt"/>
</dbReference>
<dbReference type="EMBL" id="FN653027">
    <property type="protein sequence ID" value="CBY07876.1"/>
    <property type="molecule type" value="Genomic_DNA"/>
</dbReference>
<name>E4X6S4_OIKDI</name>
<keyword evidence="5" id="KW-0677">Repeat</keyword>
<dbReference type="PANTHER" id="PTHR46545">
    <property type="entry name" value="LEUCINE-RICH REPEAT-CONTAINING PROTEIN 51"/>
    <property type="match status" value="1"/>
</dbReference>
<evidence type="ECO:0000256" key="5">
    <source>
        <dbReference type="ARBA" id="ARBA00022737"/>
    </source>
</evidence>
<keyword evidence="4" id="KW-0433">Leucine-rich repeat</keyword>
<evidence type="ECO:0000313" key="6">
    <source>
        <dbReference type="EMBL" id="CBY07876.1"/>
    </source>
</evidence>
<evidence type="ECO:0000313" key="7">
    <source>
        <dbReference type="Proteomes" id="UP000001307"/>
    </source>
</evidence>
<proteinExistence type="predicted"/>
<accession>E4X6S4</accession>
<dbReference type="Proteomes" id="UP000001307">
    <property type="component" value="Unassembled WGS sequence"/>
</dbReference>
<dbReference type="SUPFAM" id="SSF52058">
    <property type="entry name" value="L domain-like"/>
    <property type="match status" value="1"/>
</dbReference>
<organism evidence="6 7">
    <name type="scientific">Oikopleura dioica</name>
    <name type="common">Tunicate</name>
    <dbReference type="NCBI Taxonomy" id="34765"/>
    <lineage>
        <taxon>Eukaryota</taxon>
        <taxon>Metazoa</taxon>
        <taxon>Chordata</taxon>
        <taxon>Tunicata</taxon>
        <taxon>Appendicularia</taxon>
        <taxon>Copelata</taxon>
        <taxon>Oikopleuridae</taxon>
        <taxon>Oikopleura</taxon>
    </lineage>
</organism>
<evidence type="ECO:0000256" key="1">
    <source>
        <dbReference type="ARBA" id="ARBA00004496"/>
    </source>
</evidence>
<reference evidence="6 7" key="1">
    <citation type="journal article" date="2010" name="Science">
        <title>Plasticity of animal genome architecture unmasked by rapid evolution of a pelagic tunicate.</title>
        <authorList>
            <person name="Denoeud F."/>
            <person name="Henriet S."/>
            <person name="Mungpakdee S."/>
            <person name="Aury J.M."/>
            <person name="Da Silva C."/>
            <person name="Brinkmann H."/>
            <person name="Mikhaleva J."/>
            <person name="Olsen L.C."/>
            <person name="Jubin C."/>
            <person name="Canestro C."/>
            <person name="Bouquet J.M."/>
            <person name="Danks G."/>
            <person name="Poulain J."/>
            <person name="Campsteijn C."/>
            <person name="Adamski M."/>
            <person name="Cross I."/>
            <person name="Yadetie F."/>
            <person name="Muffato M."/>
            <person name="Louis A."/>
            <person name="Butcher S."/>
            <person name="Tsagkogeorga G."/>
            <person name="Konrad A."/>
            <person name="Singh S."/>
            <person name="Jensen M.F."/>
            <person name="Cong E.H."/>
            <person name="Eikeseth-Otteraa H."/>
            <person name="Noel B."/>
            <person name="Anthouard V."/>
            <person name="Porcel B.M."/>
            <person name="Kachouri-Lafond R."/>
            <person name="Nishino A."/>
            <person name="Ugolini M."/>
            <person name="Chourrout P."/>
            <person name="Nishida H."/>
            <person name="Aasland R."/>
            <person name="Huzurbazar S."/>
            <person name="Westhof E."/>
            <person name="Delsuc F."/>
            <person name="Lehrach H."/>
            <person name="Reinhardt R."/>
            <person name="Weissenbach J."/>
            <person name="Roy S.W."/>
            <person name="Artiguenave F."/>
            <person name="Postlethwait J.H."/>
            <person name="Manak J.R."/>
            <person name="Thompson E.M."/>
            <person name="Jaillon O."/>
            <person name="Du Pasquier L."/>
            <person name="Boudinot P."/>
            <person name="Liberles D.A."/>
            <person name="Volff J.N."/>
            <person name="Philippe H."/>
            <person name="Lenhard B."/>
            <person name="Roest Crollius H."/>
            <person name="Wincker P."/>
            <person name="Chourrout D."/>
        </authorList>
    </citation>
    <scope>NUCLEOTIDE SEQUENCE [LARGE SCALE GENOMIC DNA]</scope>
</reference>
<dbReference type="Gene3D" id="3.80.10.10">
    <property type="entry name" value="Ribonuclease Inhibitor"/>
    <property type="match status" value="1"/>
</dbReference>
<dbReference type="OrthoDB" id="676979at2759"/>
<dbReference type="AlphaFoldDB" id="E4X6S4"/>
<dbReference type="SMART" id="SM00365">
    <property type="entry name" value="LRR_SD22"/>
    <property type="match status" value="3"/>
</dbReference>
<sequence>MTQEVLDFGFRELETLEDFSLETKGIYDDSEYAKNDEGLYKANKSLRLRNNQLASIDGLSTKLSTIMVDHTALQWLDLSFNQISRISNSLNELVQLKVLYLHGNRISQLKEIQDLSRLPLTKLTLHGNPIETQAAYRKYTLQLLPALIKFDFAAVTNAERRGISHNPLKRMK</sequence>
<dbReference type="InParanoid" id="E4X6S4"/>
<dbReference type="PANTHER" id="PTHR46545:SF1">
    <property type="entry name" value="LEUCINE-RICH REPEAT-CONTAINING PROTEIN 51"/>
    <property type="match status" value="1"/>
</dbReference>
<keyword evidence="7" id="KW-1185">Reference proteome</keyword>
<protein>
    <recommendedName>
        <fullName evidence="2">Leucine-rich repeat-containing protein 51</fullName>
    </recommendedName>
</protein>
<gene>
    <name evidence="6" type="ORF">GSOID_T00003234001</name>
</gene>
<dbReference type="PROSITE" id="PS51450">
    <property type="entry name" value="LRR"/>
    <property type="match status" value="2"/>
</dbReference>